<dbReference type="GO" id="GO:0008168">
    <property type="term" value="F:methyltransferase activity"/>
    <property type="evidence" value="ECO:0007669"/>
    <property type="project" value="UniProtKB-KW"/>
</dbReference>
<name>B9XMY3_PEDPL</name>
<sequence length="288" mass="31929">MSDPSKAANNFCDPCFKGWAKPGPIPPGARHDVVEVPDGETLDAISGYFRLYQLKNGHRFSTDDVLTAWYGTSWCPTACKALDLGSGIGSVGMIAAWRLPGAQFVTIEAQDESVRLARKSARFNGLEARYEIRHGDFRDPNILRDDELFDLVLGSPPYFPLGSGIEGDHPQKIACRFEVRGDISHYCAMATKHLAPGGFFACVFPTEQLERVEAAAKNAELTIVRRRPIILLEGNEPLLTLFGMMRSDHLPPSFRKQTWVEPALIIRQRNGHVHPEYAAIKLAIGFPP</sequence>
<dbReference type="Proteomes" id="UP000003688">
    <property type="component" value="Unassembled WGS sequence"/>
</dbReference>
<comment type="caution">
    <text evidence="2">The sequence shown here is derived from an EMBL/GenBank/DDBJ whole genome shotgun (WGS) entry which is preliminary data.</text>
</comment>
<dbReference type="CDD" id="cd02440">
    <property type="entry name" value="AdoMet_MTases"/>
    <property type="match status" value="1"/>
</dbReference>
<keyword evidence="2" id="KW-0808">Transferase</keyword>
<protein>
    <submittedName>
        <fullName evidence="2">Methyltransferase small</fullName>
    </submittedName>
</protein>
<dbReference type="OrthoDB" id="1115728at2"/>
<dbReference type="SUPFAM" id="SSF53335">
    <property type="entry name" value="S-adenosyl-L-methionine-dependent methyltransferases"/>
    <property type="match status" value="1"/>
</dbReference>
<dbReference type="RefSeq" id="WP_007417172.1">
    <property type="nucleotide sequence ID" value="NZ_ABOX02000037.1"/>
</dbReference>
<dbReference type="InterPro" id="IPR025714">
    <property type="entry name" value="Methyltranfer_dom"/>
</dbReference>
<evidence type="ECO:0000313" key="2">
    <source>
        <dbReference type="EMBL" id="EEF58779.1"/>
    </source>
</evidence>
<reference evidence="2 3" key="1">
    <citation type="journal article" date="2011" name="J. Bacteriol.">
        <title>Genome sequence of 'Pedosphaera parvula' Ellin514, an aerobic Verrucomicrobial isolate from pasture soil.</title>
        <authorList>
            <person name="Kant R."/>
            <person name="van Passel M.W."/>
            <person name="Sangwan P."/>
            <person name="Palva A."/>
            <person name="Lucas S."/>
            <person name="Copeland A."/>
            <person name="Lapidus A."/>
            <person name="Glavina Del Rio T."/>
            <person name="Dalin E."/>
            <person name="Tice H."/>
            <person name="Bruce D."/>
            <person name="Goodwin L."/>
            <person name="Pitluck S."/>
            <person name="Chertkov O."/>
            <person name="Larimer F.W."/>
            <person name="Land M.L."/>
            <person name="Hauser L."/>
            <person name="Brettin T.S."/>
            <person name="Detter J.C."/>
            <person name="Han S."/>
            <person name="de Vos W.M."/>
            <person name="Janssen P.H."/>
            <person name="Smidt H."/>
        </authorList>
    </citation>
    <scope>NUCLEOTIDE SEQUENCE [LARGE SCALE GENOMIC DNA]</scope>
    <source>
        <strain evidence="2 3">Ellin514</strain>
    </source>
</reference>
<keyword evidence="2" id="KW-0489">Methyltransferase</keyword>
<dbReference type="Pfam" id="PF13847">
    <property type="entry name" value="Methyltransf_31"/>
    <property type="match status" value="1"/>
</dbReference>
<keyword evidence="3" id="KW-1185">Reference proteome</keyword>
<dbReference type="AlphaFoldDB" id="B9XMY3"/>
<proteinExistence type="predicted"/>
<evidence type="ECO:0000259" key="1">
    <source>
        <dbReference type="Pfam" id="PF13847"/>
    </source>
</evidence>
<evidence type="ECO:0000313" key="3">
    <source>
        <dbReference type="Proteomes" id="UP000003688"/>
    </source>
</evidence>
<dbReference type="PANTHER" id="PTHR47739:SF1">
    <property type="entry name" value="TRNA1(VAL) (ADENINE(37)-N6)-METHYLTRANSFERASE"/>
    <property type="match status" value="1"/>
</dbReference>
<dbReference type="Gene3D" id="3.40.50.150">
    <property type="entry name" value="Vaccinia Virus protein VP39"/>
    <property type="match status" value="1"/>
</dbReference>
<accession>B9XMY3</accession>
<gene>
    <name evidence="2" type="ORF">Cflav_PD1952</name>
</gene>
<dbReference type="EMBL" id="ABOX02000037">
    <property type="protein sequence ID" value="EEF58779.1"/>
    <property type="molecule type" value="Genomic_DNA"/>
</dbReference>
<organism evidence="2 3">
    <name type="scientific">Pedosphaera parvula (strain Ellin514)</name>
    <dbReference type="NCBI Taxonomy" id="320771"/>
    <lineage>
        <taxon>Bacteria</taxon>
        <taxon>Pseudomonadati</taxon>
        <taxon>Verrucomicrobiota</taxon>
        <taxon>Pedosphaerae</taxon>
        <taxon>Pedosphaerales</taxon>
        <taxon>Pedosphaeraceae</taxon>
        <taxon>Pedosphaera</taxon>
    </lineage>
</organism>
<dbReference type="GO" id="GO:0032259">
    <property type="term" value="P:methylation"/>
    <property type="evidence" value="ECO:0007669"/>
    <property type="project" value="UniProtKB-KW"/>
</dbReference>
<dbReference type="PANTHER" id="PTHR47739">
    <property type="entry name" value="TRNA1(VAL) (ADENINE(37)-N6)-METHYLTRANSFERASE"/>
    <property type="match status" value="1"/>
</dbReference>
<feature type="domain" description="Methyltransferase" evidence="1">
    <location>
        <begin position="78"/>
        <end position="153"/>
    </location>
</feature>
<dbReference type="InterPro" id="IPR029063">
    <property type="entry name" value="SAM-dependent_MTases_sf"/>
</dbReference>
<dbReference type="STRING" id="320771.Cflav_PD1952"/>
<dbReference type="InterPro" id="IPR050210">
    <property type="entry name" value="tRNA_Adenine-N(6)_MTase"/>
</dbReference>